<sequence length="1241" mass="141882">MAADLNLEWICSLPPTWTYGITKGGRVFFINEEAKSTTWLHPVTGEAVVTGHRRQSPDLPTGWEEAYTFEGARYYINHNERKVTCKHPVTGQPSQDNCIFVVNEQTTTAMTSEEKKERPISMINEAANYNLTSDYAVHPVSPVGRSSRSSKKVHNFGKRSNSIKRNPNAPVVRRGWLYKQDSTGMKLWKKRWFVLSDLCLFYYRDEKEEGILGSILLPSFQIAVLTSEDHINRKHAFKAAHPNMRTYYFCTDTGKEMELWMKAMLDAALVQTEPVKRITFNFRVDKITSEKAPTREVNNISNHRVLIKPETQSSQKKKEVRRNEEKRALEAEKYGFQKDGQDRPLTKINSVKLNSLPSEYESLTANTNQPGRYRPAQTNGSETKAINVSLADLRSGSHHSTVPVHIESDRVIQRTNSMLQLEQWIKIQKGKGHEEETRGVVSYQTLPRNMPSHRAHVVPRYPEGYRTLPRNSKTRPESICSIAPSARDRTVGPPTEEKRRSMRDDTMWQLYEWQQRQFYNKQSTLTRHGTLSSPKTMINISDQAMHSIPTSPSHGSIAAFQGYSPQRTYRSEVSSPIQRGDVTVERRHRTHHPKHVFVPDRRSMPAGLTLQPVNPQSLQGKTNEILSHHLQKNTLYLDHQMKENEPLITMVHTMIENSALRPQLYQQLSQDEYRGTLYKYRSEEVDIDAKLSRLCEQDKVVHALEEKLQQLHKEKYMLEQALLSASQEIEMNADNPAAIQSVVLQRDDLQNGLLSTCRELSRATAELERAWREYDKLEYDVTITRNQMQEQLDRLGEVQTESAGIQRAQIQKELWRIQDVMEGLSKHKQQRGTTEAGIIGSKAFSAVKYKSEEEEVVPPRPPLPWSYDFTEQPPIIPPLPSDSSSLLCYSRGPVHLPEEKKIYQVQGYPRNGSHCGADYRLYKSEPELTTVAEVDESNGEEKSEPVSEIDSVTKGSHFPVGVVPPRTKSPTPESSTIASYVTLRKTKKMIDTRTERPRSAVEQLCLAESTRPRMTLEEQMERIKRRQQACLREKKKGLTLIGTSEQSPLQSPSFCRDNPFRAIQNQRDDLMPSNIKELENISREDSVEPNLETSTEEVAQLKEMIAIDPQDEDLSKELMKTDNDSFCETLTKSEPREENSEEMMDKQKEREKISDGSYSSQVVALITNHKPEGNSEEKEMTNVNEQEGNVISYESTAEISRGNQVIPVKNLLQSPEPSTSPVPSVQPQLTEGSHFIYNSFC</sequence>
<dbReference type="CTD" id="54477"/>
<dbReference type="GO" id="GO:0070273">
    <property type="term" value="F:phosphatidylinositol-4-phosphate binding"/>
    <property type="evidence" value="ECO:0007669"/>
    <property type="project" value="TreeGrafter"/>
</dbReference>
<dbReference type="Pfam" id="PF25541">
    <property type="entry name" value="TBCA_PH"/>
    <property type="match status" value="1"/>
</dbReference>
<evidence type="ECO:0000256" key="3">
    <source>
        <dbReference type="ARBA" id="ARBA00022553"/>
    </source>
</evidence>
<dbReference type="InterPro" id="IPR001202">
    <property type="entry name" value="WW_dom"/>
</dbReference>
<feature type="domain" description="WW" evidence="7">
    <location>
        <begin position="57"/>
        <end position="90"/>
    </location>
</feature>
<dbReference type="GO" id="GO:0010314">
    <property type="term" value="F:phosphatidylinositol-5-phosphate binding"/>
    <property type="evidence" value="ECO:0007669"/>
    <property type="project" value="TreeGrafter"/>
</dbReference>
<evidence type="ECO:0000259" key="7">
    <source>
        <dbReference type="PROSITE" id="PS50020"/>
    </source>
</evidence>
<organism evidence="8 9">
    <name type="scientific">Phascolarctos cinereus</name>
    <name type="common">Koala</name>
    <dbReference type="NCBI Taxonomy" id="38626"/>
    <lineage>
        <taxon>Eukaryota</taxon>
        <taxon>Metazoa</taxon>
        <taxon>Chordata</taxon>
        <taxon>Craniata</taxon>
        <taxon>Vertebrata</taxon>
        <taxon>Euteleostomi</taxon>
        <taxon>Mammalia</taxon>
        <taxon>Metatheria</taxon>
        <taxon>Diprotodontia</taxon>
        <taxon>Phascolarctidae</taxon>
        <taxon>Phascolarctos</taxon>
    </lineage>
</organism>
<gene>
    <name evidence="9" type="primary">PLEKHA5</name>
</gene>
<feature type="compositionally biased region" description="Basic and acidic residues" evidence="5">
    <location>
        <begin position="1131"/>
        <end position="1154"/>
    </location>
</feature>
<dbReference type="InterPro" id="IPR011993">
    <property type="entry name" value="PH-like_dom_sf"/>
</dbReference>
<evidence type="ECO:0000256" key="2">
    <source>
        <dbReference type="ARBA" id="ARBA00022490"/>
    </source>
</evidence>
<dbReference type="InterPro" id="IPR057971">
    <property type="entry name" value="PKHA4-7_TBCA"/>
</dbReference>
<feature type="region of interest" description="Disordered" evidence="5">
    <location>
        <begin position="1130"/>
        <end position="1188"/>
    </location>
</feature>
<dbReference type="FunFam" id="2.20.70.10:FF:000027">
    <property type="entry name" value="pleckstrin homology domain-containing family A member 5 isoform X1"/>
    <property type="match status" value="1"/>
</dbReference>
<dbReference type="PROSITE" id="PS50003">
    <property type="entry name" value="PH_DOMAIN"/>
    <property type="match status" value="1"/>
</dbReference>
<reference evidence="9" key="1">
    <citation type="submission" date="2025-08" db="UniProtKB">
        <authorList>
            <consortium name="RefSeq"/>
        </authorList>
    </citation>
    <scope>IDENTIFICATION</scope>
    <source>
        <tissue evidence="9">Spleen</tissue>
    </source>
</reference>
<dbReference type="InterPro" id="IPR001849">
    <property type="entry name" value="PH_domain"/>
</dbReference>
<dbReference type="GO" id="GO:0005829">
    <property type="term" value="C:cytosol"/>
    <property type="evidence" value="ECO:0007669"/>
    <property type="project" value="TreeGrafter"/>
</dbReference>
<name>A0A6P5KWZ3_PHACI</name>
<keyword evidence="4" id="KW-0677">Repeat</keyword>
<dbReference type="GO" id="GO:0080025">
    <property type="term" value="F:phosphatidylinositol-3,5-bisphosphate binding"/>
    <property type="evidence" value="ECO:0007669"/>
    <property type="project" value="TreeGrafter"/>
</dbReference>
<evidence type="ECO:0000259" key="6">
    <source>
        <dbReference type="PROSITE" id="PS50003"/>
    </source>
</evidence>
<evidence type="ECO:0000256" key="4">
    <source>
        <dbReference type="ARBA" id="ARBA00022737"/>
    </source>
</evidence>
<keyword evidence="2" id="KW-0963">Cytoplasm</keyword>
<evidence type="ECO:0000313" key="8">
    <source>
        <dbReference type="Proteomes" id="UP000515140"/>
    </source>
</evidence>
<dbReference type="CDD" id="cd13248">
    <property type="entry name" value="PH_PEPP1_2_3"/>
    <property type="match status" value="1"/>
</dbReference>
<feature type="compositionally biased region" description="Basic and acidic residues" evidence="5">
    <location>
        <begin position="1169"/>
        <end position="1180"/>
    </location>
</feature>
<comment type="subcellular location">
    <subcellularLocation>
        <location evidence="1">Cytoplasm</location>
    </subcellularLocation>
</comment>
<feature type="domain" description="WW" evidence="7">
    <location>
        <begin position="11"/>
        <end position="44"/>
    </location>
</feature>
<dbReference type="Gene3D" id="2.20.70.10">
    <property type="match status" value="2"/>
</dbReference>
<feature type="domain" description="PH" evidence="6">
    <location>
        <begin position="170"/>
        <end position="269"/>
    </location>
</feature>
<accession>A0A6P5KWZ3</accession>
<protein>
    <submittedName>
        <fullName evidence="9">Pleckstrin homology domain-containing family A member 5 isoform X5</fullName>
    </submittedName>
</protein>
<dbReference type="PANTHER" id="PTHR12752:SF3">
    <property type="entry name" value="PLECKSTRIN HOMOLOGY DOMAIN-CONTAINING FAMILY A MEMBER 5"/>
    <property type="match status" value="1"/>
</dbReference>
<keyword evidence="8" id="KW-1185">Reference proteome</keyword>
<dbReference type="SMART" id="SM00456">
    <property type="entry name" value="WW"/>
    <property type="match status" value="2"/>
</dbReference>
<dbReference type="Pfam" id="PF00169">
    <property type="entry name" value="PH"/>
    <property type="match status" value="1"/>
</dbReference>
<dbReference type="InterPro" id="IPR040392">
    <property type="entry name" value="PKHA4-7_PH"/>
</dbReference>
<evidence type="ECO:0000313" key="9">
    <source>
        <dbReference type="RefSeq" id="XP_020849837.1"/>
    </source>
</evidence>
<feature type="region of interest" description="Disordered" evidence="5">
    <location>
        <begin position="933"/>
        <end position="975"/>
    </location>
</feature>
<dbReference type="Gene3D" id="2.30.29.30">
    <property type="entry name" value="Pleckstrin-homology domain (PH domain)/Phosphotyrosine-binding domain (PTB)"/>
    <property type="match status" value="1"/>
</dbReference>
<dbReference type="InterPro" id="IPR036020">
    <property type="entry name" value="WW_dom_sf"/>
</dbReference>
<keyword evidence="3" id="KW-0597">Phosphoprotein</keyword>
<dbReference type="PROSITE" id="PS01159">
    <property type="entry name" value="WW_DOMAIN_1"/>
    <property type="match status" value="1"/>
</dbReference>
<proteinExistence type="predicted"/>
<evidence type="ECO:0000256" key="1">
    <source>
        <dbReference type="ARBA" id="ARBA00004496"/>
    </source>
</evidence>
<dbReference type="CDD" id="cd00201">
    <property type="entry name" value="WW"/>
    <property type="match status" value="2"/>
</dbReference>
<dbReference type="GO" id="GO:0032266">
    <property type="term" value="F:phosphatidylinositol-3-phosphate binding"/>
    <property type="evidence" value="ECO:0007669"/>
    <property type="project" value="TreeGrafter"/>
</dbReference>
<feature type="region of interest" description="Disordered" evidence="5">
    <location>
        <begin position="140"/>
        <end position="164"/>
    </location>
</feature>
<dbReference type="SUPFAM" id="SSF50729">
    <property type="entry name" value="PH domain-like"/>
    <property type="match status" value="1"/>
</dbReference>
<evidence type="ECO:0000256" key="5">
    <source>
        <dbReference type="SAM" id="MobiDB-lite"/>
    </source>
</evidence>
<dbReference type="FunFam" id="2.30.29.30:FF:000083">
    <property type="entry name" value="Pleckstrin homology domain-containing family A member 5"/>
    <property type="match status" value="1"/>
</dbReference>
<dbReference type="SUPFAM" id="SSF51045">
    <property type="entry name" value="WW domain"/>
    <property type="match status" value="2"/>
</dbReference>
<dbReference type="PANTHER" id="PTHR12752">
    <property type="entry name" value="PHOSPHOINOSITOL 3-PHOSPHATE-BINDING PROTEIN"/>
    <property type="match status" value="1"/>
</dbReference>
<dbReference type="RefSeq" id="XP_020849837.1">
    <property type="nucleotide sequence ID" value="XM_020994178.1"/>
</dbReference>
<feature type="compositionally biased region" description="Basic residues" evidence="5">
    <location>
        <begin position="148"/>
        <end position="157"/>
    </location>
</feature>
<dbReference type="GeneID" id="110213746"/>
<dbReference type="Proteomes" id="UP000515140">
    <property type="component" value="Unplaced"/>
</dbReference>
<dbReference type="SMART" id="SM00233">
    <property type="entry name" value="PH"/>
    <property type="match status" value="1"/>
</dbReference>
<dbReference type="AlphaFoldDB" id="A0A6P5KWZ3"/>
<dbReference type="PROSITE" id="PS50020">
    <property type="entry name" value="WW_DOMAIN_2"/>
    <property type="match status" value="2"/>
</dbReference>
<dbReference type="Pfam" id="PF00397">
    <property type="entry name" value="WW"/>
    <property type="match status" value="1"/>
</dbReference>